<dbReference type="AlphaFoldDB" id="A0A7W6ZEK2"/>
<feature type="transmembrane region" description="Helical" evidence="1">
    <location>
        <begin position="228"/>
        <end position="247"/>
    </location>
</feature>
<evidence type="ECO:0000259" key="2">
    <source>
        <dbReference type="Pfam" id="PF01757"/>
    </source>
</evidence>
<feature type="transmembrane region" description="Helical" evidence="1">
    <location>
        <begin position="288"/>
        <end position="309"/>
    </location>
</feature>
<name>A0A7W6ZEK2_RHIET</name>
<dbReference type="PANTHER" id="PTHR23028">
    <property type="entry name" value="ACETYLTRANSFERASE"/>
    <property type="match status" value="1"/>
</dbReference>
<feature type="transmembrane region" description="Helical" evidence="1">
    <location>
        <begin position="201"/>
        <end position="221"/>
    </location>
</feature>
<dbReference type="EMBL" id="JACIHU010000002">
    <property type="protein sequence ID" value="MBB4479152.1"/>
    <property type="molecule type" value="Genomic_DNA"/>
</dbReference>
<evidence type="ECO:0000256" key="1">
    <source>
        <dbReference type="SAM" id="Phobius"/>
    </source>
</evidence>
<gene>
    <name evidence="3" type="ORF">GGE46_001720</name>
    <name evidence="4" type="ORF">GGE57_001390</name>
</gene>
<reference evidence="5 6" key="1">
    <citation type="submission" date="2020-08" db="EMBL/GenBank/DDBJ databases">
        <title>Genomic Encyclopedia of Type Strains, Phase IV (KMG-V): Genome sequencing to study the core and pangenomes of soil and plant-associated prokaryotes.</title>
        <authorList>
            <person name="Whitman W."/>
        </authorList>
    </citation>
    <scope>NUCLEOTIDE SEQUENCE [LARGE SCALE GENOMIC DNA]</scope>
    <source>
        <strain evidence="3 6">SEMIA 471</strain>
        <strain evidence="4 5">SEMIA 489</strain>
    </source>
</reference>
<feature type="transmembrane region" description="Helical" evidence="1">
    <location>
        <begin position="175"/>
        <end position="195"/>
    </location>
</feature>
<feature type="transmembrane region" description="Helical" evidence="1">
    <location>
        <begin position="143"/>
        <end position="168"/>
    </location>
</feature>
<dbReference type="PANTHER" id="PTHR23028:SF131">
    <property type="entry name" value="BLR2367 PROTEIN"/>
    <property type="match status" value="1"/>
</dbReference>
<proteinExistence type="predicted"/>
<feature type="transmembrane region" description="Helical" evidence="1">
    <location>
        <begin position="259"/>
        <end position="276"/>
    </location>
</feature>
<dbReference type="EMBL" id="JACIID010000002">
    <property type="protein sequence ID" value="MBB4534654.1"/>
    <property type="molecule type" value="Genomic_DNA"/>
</dbReference>
<protein>
    <submittedName>
        <fullName evidence="4">Peptidoglycan/LPS O-acetylase OafA/YrhL</fullName>
    </submittedName>
</protein>
<dbReference type="Proteomes" id="UP000523431">
    <property type="component" value="Unassembled WGS sequence"/>
</dbReference>
<feature type="transmembrane region" description="Helical" evidence="1">
    <location>
        <begin position="12"/>
        <end position="32"/>
    </location>
</feature>
<comment type="caution">
    <text evidence="4">The sequence shown here is derived from an EMBL/GenBank/DDBJ whole genome shotgun (WGS) entry which is preliminary data.</text>
</comment>
<dbReference type="GO" id="GO:0016747">
    <property type="term" value="F:acyltransferase activity, transferring groups other than amino-acyl groups"/>
    <property type="evidence" value="ECO:0007669"/>
    <property type="project" value="InterPro"/>
</dbReference>
<keyword evidence="1" id="KW-0812">Transmembrane</keyword>
<feature type="domain" description="Acyltransferase 3" evidence="2">
    <location>
        <begin position="10"/>
        <end position="343"/>
    </location>
</feature>
<dbReference type="GO" id="GO:0000271">
    <property type="term" value="P:polysaccharide biosynthetic process"/>
    <property type="evidence" value="ECO:0007669"/>
    <property type="project" value="TreeGrafter"/>
</dbReference>
<organism evidence="4 5">
    <name type="scientific">Rhizobium etli</name>
    <dbReference type="NCBI Taxonomy" id="29449"/>
    <lineage>
        <taxon>Bacteria</taxon>
        <taxon>Pseudomonadati</taxon>
        <taxon>Pseudomonadota</taxon>
        <taxon>Alphaproteobacteria</taxon>
        <taxon>Hyphomicrobiales</taxon>
        <taxon>Rhizobiaceae</taxon>
        <taxon>Rhizobium/Agrobacterium group</taxon>
        <taxon>Rhizobium</taxon>
    </lineage>
</organism>
<keyword evidence="1" id="KW-1133">Transmembrane helix</keyword>
<evidence type="ECO:0000313" key="5">
    <source>
        <dbReference type="Proteomes" id="UP000523431"/>
    </source>
</evidence>
<dbReference type="GO" id="GO:0016020">
    <property type="term" value="C:membrane"/>
    <property type="evidence" value="ECO:0007669"/>
    <property type="project" value="TreeGrafter"/>
</dbReference>
<evidence type="ECO:0000313" key="4">
    <source>
        <dbReference type="EMBL" id="MBB4534654.1"/>
    </source>
</evidence>
<dbReference type="InterPro" id="IPR002656">
    <property type="entry name" value="Acyl_transf_3_dom"/>
</dbReference>
<feature type="transmembrane region" description="Helical" evidence="1">
    <location>
        <begin position="52"/>
        <end position="76"/>
    </location>
</feature>
<feature type="transmembrane region" description="Helical" evidence="1">
    <location>
        <begin position="329"/>
        <end position="348"/>
    </location>
</feature>
<dbReference type="RefSeq" id="WP_183839602.1">
    <property type="nucleotide sequence ID" value="NZ_JACIHU010000002.1"/>
</dbReference>
<dbReference type="Proteomes" id="UP000557344">
    <property type="component" value="Unassembled WGS sequence"/>
</dbReference>
<evidence type="ECO:0000313" key="3">
    <source>
        <dbReference type="EMBL" id="MBB4479152.1"/>
    </source>
</evidence>
<dbReference type="Pfam" id="PF01757">
    <property type="entry name" value="Acyl_transf_3"/>
    <property type="match status" value="1"/>
</dbReference>
<feature type="transmembrane region" description="Helical" evidence="1">
    <location>
        <begin position="97"/>
        <end position="117"/>
    </location>
</feature>
<accession>A0A7W6ZEK2</accession>
<sequence>MQHNANSRLDSIQILRAVAAIIVVFAHSIRAYTVHVPGYLEDLPQSWLSAPWFRDGLGFGVDIFFVISGFIMVHVSTPYAEGRKPAGDFLLRRAERIYPPYLISTGLLLILTAAWSGTASDDFSLWRIATSALLFPSLNANGLVQPILGIGWTLSYEMYFYLAFALALAIGRARYLPVLIGIIAGVWTIATIAWSDTAPGIFFRNPIVAEFLYGCLIAYLHRSGRLPTVPLFVVLPCIIVVFAASYLCESGVLPEALRCIYWGAPAAVLLSAFIRLPVDRERPLSRLVVFLGDASYSIYLIHIIFIYQVLSRIYPKLAFHGLVRHVDQAVVMTFVTSVVAGIVFHLAIEKPTNNWRLRSRKKEKTVTA</sequence>
<dbReference type="InterPro" id="IPR050879">
    <property type="entry name" value="Acyltransferase_3"/>
</dbReference>
<evidence type="ECO:0000313" key="6">
    <source>
        <dbReference type="Proteomes" id="UP000557344"/>
    </source>
</evidence>
<keyword evidence="1" id="KW-0472">Membrane</keyword>